<keyword evidence="1" id="KW-0496">Mitochondrion</keyword>
<comment type="caution">
    <text evidence="3">The sequence shown here is derived from an EMBL/GenBank/DDBJ whole genome shotgun (WGS) entry which is preliminary data.</text>
</comment>
<dbReference type="InterPro" id="IPR036927">
    <property type="entry name" value="Cyt_c_oxase-like_su1_sf"/>
</dbReference>
<dbReference type="GO" id="GO:0046872">
    <property type="term" value="F:metal ion binding"/>
    <property type="evidence" value="ECO:0007669"/>
    <property type="project" value="UniProtKB-KW"/>
</dbReference>
<protein>
    <recommendedName>
        <fullName evidence="1">Cytochrome c oxidase subunit 1</fullName>
        <ecNumber evidence="1">7.1.1.9</ecNumber>
    </recommendedName>
</protein>
<keyword evidence="1" id="KW-0249">Electron transport</keyword>
<reference evidence="3 4" key="1">
    <citation type="journal article" date="2021" name="Nat. Plants">
        <title>The Taxus genome provides insights into paclitaxel biosynthesis.</title>
        <authorList>
            <person name="Xiong X."/>
            <person name="Gou J."/>
            <person name="Liao Q."/>
            <person name="Li Y."/>
            <person name="Zhou Q."/>
            <person name="Bi G."/>
            <person name="Li C."/>
            <person name="Du R."/>
            <person name="Wang X."/>
            <person name="Sun T."/>
            <person name="Guo L."/>
            <person name="Liang H."/>
            <person name="Lu P."/>
            <person name="Wu Y."/>
            <person name="Zhang Z."/>
            <person name="Ro D.K."/>
            <person name="Shang Y."/>
            <person name="Huang S."/>
            <person name="Yan J."/>
        </authorList>
    </citation>
    <scope>NUCLEOTIDE SEQUENCE [LARGE SCALE GENOMIC DNA]</scope>
    <source>
        <strain evidence="3">Ta-2019</strain>
    </source>
</reference>
<accession>A0AA38G8R3</accession>
<dbReference type="AlphaFoldDB" id="A0AA38G8R3"/>
<dbReference type="PRINTS" id="PR01165">
    <property type="entry name" value="CYCOXIDASEI"/>
</dbReference>
<evidence type="ECO:0000256" key="1">
    <source>
        <dbReference type="RuleBase" id="RU000369"/>
    </source>
</evidence>
<organism evidence="3 4">
    <name type="scientific">Taxus chinensis</name>
    <name type="common">Chinese yew</name>
    <name type="synonym">Taxus wallichiana var. chinensis</name>
    <dbReference type="NCBI Taxonomy" id="29808"/>
    <lineage>
        <taxon>Eukaryota</taxon>
        <taxon>Viridiplantae</taxon>
        <taxon>Streptophyta</taxon>
        <taxon>Embryophyta</taxon>
        <taxon>Tracheophyta</taxon>
        <taxon>Spermatophyta</taxon>
        <taxon>Pinopsida</taxon>
        <taxon>Pinidae</taxon>
        <taxon>Conifers II</taxon>
        <taxon>Cupressales</taxon>
        <taxon>Taxaceae</taxon>
        <taxon>Taxus</taxon>
    </lineage>
</organism>
<keyword evidence="1" id="KW-0812">Transmembrane</keyword>
<keyword evidence="1" id="KW-0679">Respiratory chain</keyword>
<keyword evidence="1" id="KW-0813">Transport</keyword>
<dbReference type="InterPro" id="IPR000883">
    <property type="entry name" value="Cyt_C_Oxase_1"/>
</dbReference>
<evidence type="ECO:0000313" key="4">
    <source>
        <dbReference type="Proteomes" id="UP000824469"/>
    </source>
</evidence>
<dbReference type="Gene3D" id="1.20.210.10">
    <property type="entry name" value="Cytochrome c oxidase-like, subunit I domain"/>
    <property type="match status" value="1"/>
</dbReference>
<dbReference type="GO" id="GO:0020037">
    <property type="term" value="F:heme binding"/>
    <property type="evidence" value="ECO:0007669"/>
    <property type="project" value="InterPro"/>
</dbReference>
<keyword evidence="1" id="KW-0472">Membrane</keyword>
<name>A0AA38G8R3_TAXCH</name>
<dbReference type="OMA" id="HAFNMLP"/>
<comment type="similarity">
    <text evidence="1">Belongs to the heme-copper respiratory oxidase family.</text>
</comment>
<dbReference type="InterPro" id="IPR023616">
    <property type="entry name" value="Cyt_c_oxase-like_su1_dom"/>
</dbReference>
<dbReference type="EC" id="7.1.1.9" evidence="1"/>
<dbReference type="GO" id="GO:0006123">
    <property type="term" value="P:mitochondrial electron transport, cytochrome c to oxygen"/>
    <property type="evidence" value="ECO:0007669"/>
    <property type="project" value="TreeGrafter"/>
</dbReference>
<keyword evidence="1" id="KW-0349">Heme</keyword>
<feature type="domain" description="Cytochrome oxidase subunit I profile" evidence="2">
    <location>
        <begin position="59"/>
        <end position="231"/>
    </location>
</feature>
<dbReference type="GO" id="GO:0005743">
    <property type="term" value="C:mitochondrial inner membrane"/>
    <property type="evidence" value="ECO:0007669"/>
    <property type="project" value="UniProtKB-SubCell"/>
</dbReference>
<keyword evidence="1" id="KW-0408">Iron</keyword>
<comment type="subcellular location">
    <subcellularLocation>
        <location evidence="1">Mitochondrion inner membrane</location>
        <topology evidence="1">Multi-pass membrane protein</topology>
    </subcellularLocation>
</comment>
<dbReference type="GO" id="GO:0015990">
    <property type="term" value="P:electron transport coupled proton transport"/>
    <property type="evidence" value="ECO:0007669"/>
    <property type="project" value="TreeGrafter"/>
</dbReference>
<proteinExistence type="inferred from homology"/>
<comment type="function">
    <text evidence="1">Component of the cytochrome c oxidase, the last enzyme in the mitochondrial electron transport chain which drives oxidative phosphorylation. The respiratory chain contains 3 multisubunit complexes succinate dehydrogenase (complex II, CII), ubiquinol-cytochrome c oxidoreductase (cytochrome b-c1 complex, complex III, CIII) and cytochrome c oxidase (complex IV, CIV), that cooperate to transfer electrons derived from NADH and succinate to molecular oxygen, creating an electrochemical gradient over the inner membrane that drives transmembrane transport and the ATP synthase. Cytochrome c oxidase is the component of the respiratory chain that catalyzes the reduction of oxygen to water. Electrons originating from reduced cytochrome c in the intermembrane space (IMS) are transferred via the dinuclear copper A center (CU(A)) of subunit 2 and heme A of subunit 1 to the active site in subunit 1, a binuclear center (BNC) formed by heme A3 and copper B (CU(B)). The BNC reduces molecular oxygen to 2 water molecules using 4 electrons from cytochrome c in the IMS and 4 protons from the mitochondrial matrix.</text>
</comment>
<dbReference type="Pfam" id="PF00115">
    <property type="entry name" value="COX1"/>
    <property type="match status" value="1"/>
</dbReference>
<feature type="non-terminal residue" evidence="3">
    <location>
        <position position="236"/>
    </location>
</feature>
<sequence length="236" mass="26285">FMEFLSLHGIIVCKRRGRKLPPPVHLVWGYTLSSAMVGSRQAQFGVGPPDPELRNPFTGSIFLTTIGGPTGIVSVNPGLEIALHDTHYVVAHPHYVPPMGAIFASFARFYSWVGKIFGRTYPETSGQIHFRITFVGVNLALFPMHFSGLWGMPHHISDYPDAYTRWNALISFGSHVSVVGIRRFSMVVTITLSGEKNKSAPSPWVIKPTTLEWMVQIPLAFHIFKELIAIKETISL</sequence>
<keyword evidence="1" id="KW-0479">Metal-binding</keyword>
<gene>
    <name evidence="3" type="ORF">KI387_020445</name>
</gene>
<keyword evidence="1" id="KW-0186">Copper</keyword>
<dbReference type="EMBL" id="JAHRHJ020000004">
    <property type="protein sequence ID" value="KAH9318676.1"/>
    <property type="molecule type" value="Genomic_DNA"/>
</dbReference>
<dbReference type="GO" id="GO:0004129">
    <property type="term" value="F:cytochrome-c oxidase activity"/>
    <property type="evidence" value="ECO:0007669"/>
    <property type="project" value="UniProtKB-EC"/>
</dbReference>
<keyword evidence="4" id="KW-1185">Reference proteome</keyword>
<keyword evidence="1" id="KW-0999">Mitochondrion inner membrane</keyword>
<dbReference type="PANTHER" id="PTHR10422:SF18">
    <property type="entry name" value="CYTOCHROME C OXIDASE SUBUNIT 1"/>
    <property type="match status" value="1"/>
</dbReference>
<dbReference type="PANTHER" id="PTHR10422">
    <property type="entry name" value="CYTOCHROME C OXIDASE SUBUNIT 1"/>
    <property type="match status" value="1"/>
</dbReference>
<comment type="pathway">
    <text evidence="1">Energy metabolism; oxidative phosphorylation.</text>
</comment>
<dbReference type="Proteomes" id="UP000824469">
    <property type="component" value="Unassembled WGS sequence"/>
</dbReference>
<dbReference type="PROSITE" id="PS50855">
    <property type="entry name" value="COX1"/>
    <property type="match status" value="1"/>
</dbReference>
<evidence type="ECO:0000259" key="2">
    <source>
        <dbReference type="PROSITE" id="PS50855"/>
    </source>
</evidence>
<comment type="catalytic activity">
    <reaction evidence="1">
        <text>4 Fe(II)-[cytochrome c] + O2 + 8 H(+)(in) = 4 Fe(III)-[cytochrome c] + 2 H2O + 4 H(+)(out)</text>
        <dbReference type="Rhea" id="RHEA:11436"/>
        <dbReference type="Rhea" id="RHEA-COMP:10350"/>
        <dbReference type="Rhea" id="RHEA-COMP:14399"/>
        <dbReference type="ChEBI" id="CHEBI:15377"/>
        <dbReference type="ChEBI" id="CHEBI:15378"/>
        <dbReference type="ChEBI" id="CHEBI:15379"/>
        <dbReference type="ChEBI" id="CHEBI:29033"/>
        <dbReference type="ChEBI" id="CHEBI:29034"/>
        <dbReference type="EC" id="7.1.1.9"/>
    </reaction>
</comment>
<evidence type="ECO:0000313" key="3">
    <source>
        <dbReference type="EMBL" id="KAH9318676.1"/>
    </source>
</evidence>
<dbReference type="SUPFAM" id="SSF81442">
    <property type="entry name" value="Cytochrome c oxidase subunit I-like"/>
    <property type="match status" value="1"/>
</dbReference>